<sequence>MLKNPIPQVTNQLQYRAIGIINGKFTPHDGEQLNRGFLIDNKGEKIETVVLGKALSLLKKHIDLKKNYFWVVYPKNKNTLNLHLQVAGIWDPYKLNNFPNDSSKTKFSKLLEELDLKDNYFSVRGELVFVNTQKKEIVIKICPSSKLNNLKNKNFKLVIKGELSLALLNSFVSLDITREGNTLQLIRYEVIEKDLS</sequence>
<comment type="caution">
    <text evidence="1">The sequence shown here is derived from an EMBL/GenBank/DDBJ whole genome shotgun (WGS) entry which is preliminary data.</text>
</comment>
<dbReference type="AlphaFoldDB" id="A0A9D9G042"/>
<proteinExistence type="predicted"/>
<organism evidence="1 2">
    <name type="scientific">Prochlorococcus marinus CUG1433</name>
    <dbReference type="NCBI Taxonomy" id="2774506"/>
    <lineage>
        <taxon>Bacteria</taxon>
        <taxon>Bacillati</taxon>
        <taxon>Cyanobacteriota</taxon>
        <taxon>Cyanophyceae</taxon>
        <taxon>Synechococcales</taxon>
        <taxon>Prochlorococcaceae</taxon>
        <taxon>Prochlorococcus</taxon>
    </lineage>
</organism>
<dbReference type="EMBL" id="JAEPLN010000001">
    <property type="protein sequence ID" value="MBO6970830.1"/>
    <property type="molecule type" value="Genomic_DNA"/>
</dbReference>
<evidence type="ECO:0000313" key="2">
    <source>
        <dbReference type="Proteomes" id="UP000668060"/>
    </source>
</evidence>
<reference evidence="1" key="1">
    <citation type="journal article" date="2021" name="Front. Mar. Sci.">
        <title>Genomes of Diverse Isolates of Prochlorococcus High-Light-Adapted Clade II in the Western Pacific Ocean.</title>
        <authorList>
            <person name="Yan W."/>
            <person name="Feng X."/>
            <person name="Zhang W."/>
            <person name="Nawaz M.Z."/>
            <person name="Luo T."/>
            <person name="Zhang R."/>
            <person name="Jiao N."/>
        </authorList>
    </citation>
    <scope>NUCLEOTIDE SEQUENCE</scope>
    <source>
        <strain evidence="1">CUG1433</strain>
    </source>
</reference>
<protein>
    <submittedName>
        <fullName evidence="1">Uncharacterized protein</fullName>
    </submittedName>
</protein>
<accession>A0A9D9G042</accession>
<name>A0A9D9G042_PROMR</name>
<dbReference type="Proteomes" id="UP000668060">
    <property type="component" value="Unassembled WGS sequence"/>
</dbReference>
<gene>
    <name evidence="1" type="ORF">JJ842_02725</name>
</gene>
<evidence type="ECO:0000313" key="1">
    <source>
        <dbReference type="EMBL" id="MBO6970830.1"/>
    </source>
</evidence>